<evidence type="ECO:0000313" key="2">
    <source>
        <dbReference type="Proteomes" id="UP000182332"/>
    </source>
</evidence>
<organism evidence="1 2">
    <name type="scientific">Pseudomonas graminis</name>
    <dbReference type="NCBI Taxonomy" id="158627"/>
    <lineage>
        <taxon>Bacteria</taxon>
        <taxon>Pseudomonadati</taxon>
        <taxon>Pseudomonadota</taxon>
        <taxon>Gammaproteobacteria</taxon>
        <taxon>Pseudomonadales</taxon>
        <taxon>Pseudomonadaceae</taxon>
        <taxon>Pseudomonas</taxon>
    </lineage>
</organism>
<dbReference type="InterPro" id="IPR008964">
    <property type="entry name" value="Invasin/intimin_cell_adhesion"/>
</dbReference>
<sequence>MRRRLRTLFPPLDRSYKAAALRPLLIGGMITPVEGGDGGINADIGCQDFVLIAIDPWQGMRENDHLDVYWDTDLVAIYDVLPEDINERIVLTVSGEYIKDGWVEKVFYRLTHADTGRSDDSGALRVKIKLEPPGGFDRHPALPGHSELKAPVLPADIVENGVDAAWAQRGFPLVIETYPDRMARDTISLAWGDVVIAHLVSEGEAAGDDPIEIPVDQATILAAGDSENLLVDYEVYDEVYNFATPRSMQTIVSVEAGAWRLEAPIIGNGTPTIDLEDLGSDSVPVYIKVTVENFALEDVVEMTWRDDNAANEQPAFTYSFTIDNLSQIYQVDVPNAHIRALLGGKGRATYVLKKINGAPWLSSKRATVSIVGHVPLPAPNIIELIGDTLAPDEERAHVEIPNYGMEIGDFIVLKWLGTQSNGSIHLHEDTHNVTGNEAGGLERVYFPVMGEHISILNNGSLDVSYTVSNDSWLSADTRRSEHLLVKVGQHSAQLPAPTVEEAPDGVLDPEQYPESATLRIAYEGTRAGDTITWYWKGISDEGSGTDSFPITTGTAGKPLDFPIARALIEPNINNEVKAMYTLKRGTTGLFEYSATLNLVIGKLIGELLAPTVVEARDGVLDPMDALNGATVQVRYDSMEEDEDVITHLWLGSPGAGTPADETKPGAASGLVEFSVTAAVIGANIGREVSVSYRVKRYTAEKQSDLLRLPILPFGNPDKDLPHPAITQADSQTLTLNLATFTGNATTTVAKWPFSASGQRVWLRIEGETGSGGPYAITLLDGAVLTSAQASDGLSVTLPRTELEKLGQDTRLTVICNVAFDGTASESGAVPFPRVAYAFKLHHDWVKPQIVSIKDGKGEVADGGTTFDTDLSISGTSTLETELEILDSTTRLTTVKSNGSGAWSGSLQGLTVKSYSLTANALDGSGLVSSPRRLEVLANVKPVINQVLDSRGPVSDGGTTVDTSLTISGKASPDRQVELFDNGVSKGVANTNGSGEWSLTVSALSVASHAFKAKALYGTQPESDIWTVIIAAAVTPTITHIRDMQGAEIPPDGFTVDTGVALTGTASAGLEVEIFDGAASRQKVTADAGGQWTLTLTGLSVAQHDMKVRANYGSNPESAVRKFTVTAVVTPTITRVEDPQGNAVSNGGSTYANTVTASGKASIGQSVEVFDGASSKGTASVNASGDWLRSVSGLSVGAHSLTTRALYANNPVSSPWTLNVQAATAPTLSVRDSRGEVGQGSTTTETTVTASGTAVANAQVEVFDKNASKGTTTAGGGGAWSLSVGVALGSHSIKAVGKYADNPSSETRDFRVVSPIPDFVLDTSPVSLNGALWGLSSYPGHAPLSWPAGTTYRRNPSSGAAPYSYTSSDSSKVMVDSTGFIKSVSNGTATINVQDQQGRRGSYTVTVSNVTMVTGIGKRDYKDANKRAAERGLHLMNMDQLRNIYSQYGNRFPMGDMPYWSTNGAGFLQNYTKNMVTGVEGTGIVTLPGSYCGVLAI</sequence>
<proteinExistence type="predicted"/>
<dbReference type="Proteomes" id="UP000182332">
    <property type="component" value="Unassembled WGS sequence"/>
</dbReference>
<reference evidence="1 2" key="1">
    <citation type="submission" date="2016-10" db="EMBL/GenBank/DDBJ databases">
        <authorList>
            <person name="de Groot N.N."/>
        </authorList>
    </citation>
    <scope>NUCLEOTIDE SEQUENCE [LARGE SCALE GENOMIC DNA]</scope>
    <source>
        <strain evidence="1 2">DSM 11363</strain>
    </source>
</reference>
<dbReference type="Gene3D" id="2.60.40.1080">
    <property type="match status" value="1"/>
</dbReference>
<accession>A0A1I0G2K4</accession>
<dbReference type="EMBL" id="FOHW01000019">
    <property type="protein sequence ID" value="SET64812.1"/>
    <property type="molecule type" value="Genomic_DNA"/>
</dbReference>
<protein>
    <recommendedName>
        <fullName evidence="3">BIG2 domain-containing protein</fullName>
    </recommendedName>
</protein>
<dbReference type="SUPFAM" id="SSF49373">
    <property type="entry name" value="Invasin/intimin cell-adhesion fragments"/>
    <property type="match status" value="1"/>
</dbReference>
<name>A0A1I0G2K4_9PSED</name>
<evidence type="ECO:0008006" key="3">
    <source>
        <dbReference type="Google" id="ProtNLM"/>
    </source>
</evidence>
<dbReference type="Gene3D" id="2.60.40.10">
    <property type="entry name" value="Immunoglobulins"/>
    <property type="match status" value="3"/>
</dbReference>
<evidence type="ECO:0000313" key="1">
    <source>
        <dbReference type="EMBL" id="SET64812.1"/>
    </source>
</evidence>
<gene>
    <name evidence="1" type="ORF">SAMN05216197_11912</name>
</gene>
<dbReference type="InterPro" id="IPR013783">
    <property type="entry name" value="Ig-like_fold"/>
</dbReference>